<name>A0A9W5Z0L4_9EURO</name>
<dbReference type="AlphaFoldDB" id="A0A9W5Z0L4"/>
<gene>
    <name evidence="5" type="ORF">AbraCBS73388_001050</name>
</gene>
<dbReference type="EMBL" id="BROQ01000111">
    <property type="protein sequence ID" value="GKZ25422.1"/>
    <property type="molecule type" value="Genomic_DNA"/>
</dbReference>
<dbReference type="SUPFAM" id="SSF144232">
    <property type="entry name" value="HIT/MYND zinc finger-like"/>
    <property type="match status" value="1"/>
</dbReference>
<comment type="caution">
    <text evidence="5">The sequence shown here is derived from an EMBL/GenBank/DDBJ whole genome shotgun (WGS) entry which is preliminary data.</text>
</comment>
<keyword evidence="2" id="KW-0863">Zinc-finger</keyword>
<evidence type="ECO:0000256" key="1">
    <source>
        <dbReference type="ARBA" id="ARBA00022723"/>
    </source>
</evidence>
<reference evidence="5" key="1">
    <citation type="submission" date="2022-07" db="EMBL/GenBank/DDBJ databases">
        <title>Taxonomy of Aspergillus series Nigri: significant species reduction supported by multi-species coalescent approaches.</title>
        <authorList>
            <person name="Bian C."/>
            <person name="Kusuya Y."/>
            <person name="Sklenar F."/>
            <person name="D'hooge E."/>
            <person name="Yaguchi T."/>
            <person name="Takahashi H."/>
            <person name="Hubka V."/>
        </authorList>
    </citation>
    <scope>NUCLEOTIDE SEQUENCE</scope>
    <source>
        <strain evidence="5">CBS 733.88</strain>
    </source>
</reference>
<dbReference type="Gene3D" id="6.10.140.2220">
    <property type="match status" value="1"/>
</dbReference>
<evidence type="ECO:0000256" key="3">
    <source>
        <dbReference type="ARBA" id="ARBA00022833"/>
    </source>
</evidence>
<dbReference type="Proteomes" id="UP001143548">
    <property type="component" value="Unassembled WGS sequence"/>
</dbReference>
<accession>A0A9W5Z0L4</accession>
<evidence type="ECO:0000259" key="4">
    <source>
        <dbReference type="Pfam" id="PF01753"/>
    </source>
</evidence>
<protein>
    <recommendedName>
        <fullName evidence="4">MYND-type domain-containing protein</fullName>
    </recommendedName>
</protein>
<proteinExistence type="predicted"/>
<keyword evidence="3" id="KW-0862">Zinc</keyword>
<dbReference type="GO" id="GO:0008270">
    <property type="term" value="F:zinc ion binding"/>
    <property type="evidence" value="ECO:0007669"/>
    <property type="project" value="UniProtKB-KW"/>
</dbReference>
<feature type="domain" description="MYND-type" evidence="4">
    <location>
        <begin position="9"/>
        <end position="56"/>
    </location>
</feature>
<dbReference type="Pfam" id="PF01753">
    <property type="entry name" value="zf-MYND"/>
    <property type="match status" value="1"/>
</dbReference>
<sequence length="319" mass="35585">MSSSPSGPCANCGKHTTLQCGACKGAPEYFPGDTTSIFYCGATCQRAHRTVHKPDCMNMTRRKKLLRTAIIAKEAFLVYRAAEYDVELSKIEKRGDTLYLYDNQKNLDIPCRRGPFPEHLTADPEHRAAALTWFQCDAAPALTSRLVRKILKDVPCEIVMFGLRVGKPRFTTQVIPGPDSPNIPSLDSATMPHVVLKVDLRLSFGTESWILDLTGAQYGFQDVLVPFLKYTHDKECDVVSGAESFEITETSDLDSVIKKFTGVRRAILCAERPARLRFAAFVDRIDKNILDGSMDIFENKLGAFRLALKQHMSSGSRRS</sequence>
<evidence type="ECO:0000313" key="6">
    <source>
        <dbReference type="Proteomes" id="UP001143548"/>
    </source>
</evidence>
<evidence type="ECO:0000313" key="5">
    <source>
        <dbReference type="EMBL" id="GKZ25422.1"/>
    </source>
</evidence>
<evidence type="ECO:0000256" key="2">
    <source>
        <dbReference type="ARBA" id="ARBA00022771"/>
    </source>
</evidence>
<keyword evidence="1" id="KW-0479">Metal-binding</keyword>
<dbReference type="InterPro" id="IPR002893">
    <property type="entry name" value="Znf_MYND"/>
</dbReference>
<organism evidence="5 6">
    <name type="scientific">Aspergillus brasiliensis</name>
    <dbReference type="NCBI Taxonomy" id="319629"/>
    <lineage>
        <taxon>Eukaryota</taxon>
        <taxon>Fungi</taxon>
        <taxon>Dikarya</taxon>
        <taxon>Ascomycota</taxon>
        <taxon>Pezizomycotina</taxon>
        <taxon>Eurotiomycetes</taxon>
        <taxon>Eurotiomycetidae</taxon>
        <taxon>Eurotiales</taxon>
        <taxon>Aspergillaceae</taxon>
        <taxon>Aspergillus</taxon>
        <taxon>Aspergillus subgen. Circumdati</taxon>
    </lineage>
</organism>